<reference evidence="1" key="2">
    <citation type="journal article" date="2015" name="Fish Shellfish Immunol.">
        <title>Early steps in the European eel (Anguilla anguilla)-Vibrio vulnificus interaction in the gills: Role of the RtxA13 toxin.</title>
        <authorList>
            <person name="Callol A."/>
            <person name="Pajuelo D."/>
            <person name="Ebbesson L."/>
            <person name="Teles M."/>
            <person name="MacKenzie S."/>
            <person name="Amaro C."/>
        </authorList>
    </citation>
    <scope>NUCLEOTIDE SEQUENCE</scope>
</reference>
<dbReference type="AlphaFoldDB" id="A0A0E9W4Y4"/>
<reference evidence="1" key="1">
    <citation type="submission" date="2014-11" db="EMBL/GenBank/DDBJ databases">
        <authorList>
            <person name="Amaro Gonzalez C."/>
        </authorList>
    </citation>
    <scope>NUCLEOTIDE SEQUENCE</scope>
</reference>
<proteinExistence type="predicted"/>
<name>A0A0E9W4Y4_ANGAN</name>
<evidence type="ECO:0000313" key="1">
    <source>
        <dbReference type="EMBL" id="JAH84655.1"/>
    </source>
</evidence>
<protein>
    <submittedName>
        <fullName evidence="1">Uncharacterized protein</fullName>
    </submittedName>
</protein>
<sequence>MSRDTSLASGKSTHYQYTVQYIRGTIDWDRLFYTGTMQTYGLNMALVKQGQGFD</sequence>
<accession>A0A0E9W4Y4</accession>
<dbReference type="EMBL" id="GBXM01023922">
    <property type="protein sequence ID" value="JAH84655.1"/>
    <property type="molecule type" value="Transcribed_RNA"/>
</dbReference>
<organism evidence="1">
    <name type="scientific">Anguilla anguilla</name>
    <name type="common">European freshwater eel</name>
    <name type="synonym">Muraena anguilla</name>
    <dbReference type="NCBI Taxonomy" id="7936"/>
    <lineage>
        <taxon>Eukaryota</taxon>
        <taxon>Metazoa</taxon>
        <taxon>Chordata</taxon>
        <taxon>Craniata</taxon>
        <taxon>Vertebrata</taxon>
        <taxon>Euteleostomi</taxon>
        <taxon>Actinopterygii</taxon>
        <taxon>Neopterygii</taxon>
        <taxon>Teleostei</taxon>
        <taxon>Anguilliformes</taxon>
        <taxon>Anguillidae</taxon>
        <taxon>Anguilla</taxon>
    </lineage>
</organism>